<reference evidence="9" key="1">
    <citation type="submission" date="2022-06" db="EMBL/GenBank/DDBJ databases">
        <title>Sneathiella actinostolidae sp. nov., isolated from a sea anemonein the Western Pacific Ocean.</title>
        <authorList>
            <person name="Wei M.J."/>
        </authorList>
    </citation>
    <scope>NUCLEOTIDE SEQUENCE</scope>
    <source>
        <strain evidence="9">PHK-P5</strain>
    </source>
</reference>
<dbReference type="Proteomes" id="UP001056291">
    <property type="component" value="Chromosome"/>
</dbReference>
<organism evidence="9 10">
    <name type="scientific">Sneathiella marina</name>
    <dbReference type="NCBI Taxonomy" id="2950108"/>
    <lineage>
        <taxon>Bacteria</taxon>
        <taxon>Pseudomonadati</taxon>
        <taxon>Pseudomonadota</taxon>
        <taxon>Alphaproteobacteria</taxon>
        <taxon>Sneathiellales</taxon>
        <taxon>Sneathiellaceae</taxon>
        <taxon>Sneathiella</taxon>
    </lineage>
</organism>
<comment type="subcellular location">
    <subcellularLocation>
        <location evidence="1">Cell outer membrane</location>
    </subcellularLocation>
</comment>
<proteinExistence type="inferred from homology"/>
<evidence type="ECO:0000313" key="9">
    <source>
        <dbReference type="EMBL" id="USG60875.1"/>
    </source>
</evidence>
<evidence type="ECO:0000256" key="7">
    <source>
        <dbReference type="ARBA" id="ARBA00023237"/>
    </source>
</evidence>
<keyword evidence="7" id="KW-0998">Cell outer membrane</keyword>
<evidence type="ECO:0000256" key="8">
    <source>
        <dbReference type="SAM" id="SignalP"/>
    </source>
</evidence>
<feature type="signal peptide" evidence="8">
    <location>
        <begin position="1"/>
        <end position="24"/>
    </location>
</feature>
<evidence type="ECO:0000313" key="10">
    <source>
        <dbReference type="Proteomes" id="UP001056291"/>
    </source>
</evidence>
<dbReference type="InterPro" id="IPR051906">
    <property type="entry name" value="TolC-like"/>
</dbReference>
<keyword evidence="4" id="KW-1134">Transmembrane beta strand</keyword>
<dbReference type="RefSeq" id="WP_251933786.1">
    <property type="nucleotide sequence ID" value="NZ_CP098747.1"/>
</dbReference>
<keyword evidence="5" id="KW-0812">Transmembrane</keyword>
<feature type="chain" id="PRO_5047193913" evidence="8">
    <location>
        <begin position="25"/>
        <end position="445"/>
    </location>
</feature>
<dbReference type="PANTHER" id="PTHR30026">
    <property type="entry name" value="OUTER MEMBRANE PROTEIN TOLC"/>
    <property type="match status" value="1"/>
</dbReference>
<dbReference type="SUPFAM" id="SSF56954">
    <property type="entry name" value="Outer membrane efflux proteins (OEP)"/>
    <property type="match status" value="1"/>
</dbReference>
<evidence type="ECO:0000256" key="4">
    <source>
        <dbReference type="ARBA" id="ARBA00022452"/>
    </source>
</evidence>
<comment type="similarity">
    <text evidence="2">Belongs to the outer membrane factor (OMF) (TC 1.B.17) family.</text>
</comment>
<evidence type="ECO:0000256" key="5">
    <source>
        <dbReference type="ARBA" id="ARBA00022692"/>
    </source>
</evidence>
<dbReference type="PANTHER" id="PTHR30026:SF20">
    <property type="entry name" value="OUTER MEMBRANE PROTEIN TOLC"/>
    <property type="match status" value="1"/>
</dbReference>
<keyword evidence="10" id="KW-1185">Reference proteome</keyword>
<protein>
    <submittedName>
        <fullName evidence="9">TolC family protein</fullName>
    </submittedName>
</protein>
<keyword evidence="8" id="KW-0732">Signal</keyword>
<evidence type="ECO:0000256" key="3">
    <source>
        <dbReference type="ARBA" id="ARBA00022448"/>
    </source>
</evidence>
<name>A0ABY4W0Z6_9PROT</name>
<evidence type="ECO:0000256" key="1">
    <source>
        <dbReference type="ARBA" id="ARBA00004442"/>
    </source>
</evidence>
<dbReference type="Gene3D" id="1.20.1600.10">
    <property type="entry name" value="Outer membrane efflux proteins (OEP)"/>
    <property type="match status" value="1"/>
</dbReference>
<keyword evidence="3" id="KW-0813">Transport</keyword>
<gene>
    <name evidence="9" type="ORF">NBZ79_17090</name>
</gene>
<evidence type="ECO:0000256" key="6">
    <source>
        <dbReference type="ARBA" id="ARBA00023136"/>
    </source>
</evidence>
<sequence>MPRLLRILSSAVLSLSLIALPVLADDAPLMTLEQALNIVRAQNLQVKNANIQVDVVGDQTDAMRANRYPELSAGVRGYHNFEDNEYTFEQGSLGTVGGDPVPSNNVEIGTTDGFSTHYSITAKQPLIQLYEINLNVEKLKLEQDIARQQLRGTRQTVSWQVKQLYYQILSYESSIESTKSSIAFYSELVDILVDKVAQKTELEYQLLNAQAELASSKHDLVSEKNDIVTSKQQLNALLDRDISTAFSVSMAFADPLVRYSEQTAEEQALANSPETAEARLQIKVAEANVEIQKTDYYPDLDLVASYGKSQHTEFIPDESLYVGLFAKWDFFTWGKNDSNLSGSKRALSQAKNSLRDNEDQVRAQISEDIRNLKVAKELVPVTKLAQKAAAEKLRVSTNQYKANAILLDDLLDAKSELSVANDNFHKAELAVWNASAELEKDLGEE</sequence>
<keyword evidence="6" id="KW-0472">Membrane</keyword>
<dbReference type="EMBL" id="CP098747">
    <property type="protein sequence ID" value="USG60875.1"/>
    <property type="molecule type" value="Genomic_DNA"/>
</dbReference>
<dbReference type="InterPro" id="IPR003423">
    <property type="entry name" value="OMP_efflux"/>
</dbReference>
<accession>A0ABY4W0Z6</accession>
<dbReference type="Pfam" id="PF02321">
    <property type="entry name" value="OEP"/>
    <property type="match status" value="2"/>
</dbReference>
<evidence type="ECO:0000256" key="2">
    <source>
        <dbReference type="ARBA" id="ARBA00007613"/>
    </source>
</evidence>